<accession>A0AAV2N1H4</accession>
<reference evidence="3 4" key="1">
    <citation type="submission" date="2024-04" db="EMBL/GenBank/DDBJ databases">
        <authorList>
            <consortium name="Molecular Ecology Group"/>
        </authorList>
    </citation>
    <scope>NUCLEOTIDE SEQUENCE [LARGE SCALE GENOMIC DNA]</scope>
</reference>
<evidence type="ECO:0000256" key="1">
    <source>
        <dbReference type="SAM" id="MobiDB-lite"/>
    </source>
</evidence>
<feature type="region of interest" description="Disordered" evidence="1">
    <location>
        <begin position="202"/>
        <end position="234"/>
    </location>
</feature>
<name>A0AAV2N1H4_9HYME</name>
<keyword evidence="2" id="KW-0732">Signal</keyword>
<gene>
    <name evidence="3" type="ORF">LPLAT_LOCUS362</name>
</gene>
<keyword evidence="4" id="KW-1185">Reference proteome</keyword>
<protein>
    <submittedName>
        <fullName evidence="3">Uncharacterized protein</fullName>
    </submittedName>
</protein>
<sequence length="434" mass="47431">MCVPRSLLPFCKRGSGLLGRAVIICCTIVVNAEPPLNSYSFTGDNSGYDHSNTVANNAYLRSKNSYQNDGNIYGARDGSHKLSEHVSSHSLINVGNQGSIGSDIGNNYNGYTANNHRDEYAGYSNIYENPDSDSYTSSTRAATNTLFSGYSNSNNNAESGTFNTYSNDPINKDSDFGQYAASSSSSSKRVPAYSEYSRPAVENYSGDSVNSDIQGYRDSSGSSSYSESDQAYPPYLPGGLTSEYSFGKQKDIPYNLKGSNLKYSDIYSIPSETRFTRGNAGYVSHNHDVSSYISGSRPSSYFSKAPSSGIYSTGKPNKYSYKYLSRYAPNSGVTYLSRERDGYYAPYGKDSRKIIIIKDSRPNYNSRIYSDESSYTGSSGGYRSKSGGFMNGYSTSPNFDAYSGSSSNYNDNPTVSRRYRISGNPMLVKRAISA</sequence>
<dbReference type="EMBL" id="OZ034824">
    <property type="protein sequence ID" value="CAL1673476.1"/>
    <property type="molecule type" value="Genomic_DNA"/>
</dbReference>
<dbReference type="Proteomes" id="UP001497644">
    <property type="component" value="Chromosome 1"/>
</dbReference>
<feature type="compositionally biased region" description="Low complexity" evidence="1">
    <location>
        <begin position="219"/>
        <end position="228"/>
    </location>
</feature>
<dbReference type="AlphaFoldDB" id="A0AAV2N1H4"/>
<evidence type="ECO:0000313" key="3">
    <source>
        <dbReference type="EMBL" id="CAL1673476.1"/>
    </source>
</evidence>
<evidence type="ECO:0000313" key="4">
    <source>
        <dbReference type="Proteomes" id="UP001497644"/>
    </source>
</evidence>
<proteinExistence type="predicted"/>
<evidence type="ECO:0000256" key="2">
    <source>
        <dbReference type="SAM" id="SignalP"/>
    </source>
</evidence>
<organism evidence="3 4">
    <name type="scientific">Lasius platythorax</name>
    <dbReference type="NCBI Taxonomy" id="488582"/>
    <lineage>
        <taxon>Eukaryota</taxon>
        <taxon>Metazoa</taxon>
        <taxon>Ecdysozoa</taxon>
        <taxon>Arthropoda</taxon>
        <taxon>Hexapoda</taxon>
        <taxon>Insecta</taxon>
        <taxon>Pterygota</taxon>
        <taxon>Neoptera</taxon>
        <taxon>Endopterygota</taxon>
        <taxon>Hymenoptera</taxon>
        <taxon>Apocrita</taxon>
        <taxon>Aculeata</taxon>
        <taxon>Formicoidea</taxon>
        <taxon>Formicidae</taxon>
        <taxon>Formicinae</taxon>
        <taxon>Lasius</taxon>
        <taxon>Lasius</taxon>
    </lineage>
</organism>
<feature type="signal peptide" evidence="2">
    <location>
        <begin position="1"/>
        <end position="32"/>
    </location>
</feature>
<feature type="chain" id="PRO_5043651659" evidence="2">
    <location>
        <begin position="33"/>
        <end position="434"/>
    </location>
</feature>